<dbReference type="AlphaFoldDB" id="A0A0M8MKY6"/>
<dbReference type="InterPro" id="IPR036291">
    <property type="entry name" value="NAD(P)-bd_dom_sf"/>
</dbReference>
<comment type="caution">
    <text evidence="2">The sequence shown here is derived from an EMBL/GenBank/DDBJ whole genome shotgun (WGS) entry which is preliminary data.</text>
</comment>
<dbReference type="STRING" id="77020.A0A0M8MKY6"/>
<organism evidence="2 3">
    <name type="scientific">Malassezia pachydermatis</name>
    <dbReference type="NCBI Taxonomy" id="77020"/>
    <lineage>
        <taxon>Eukaryota</taxon>
        <taxon>Fungi</taxon>
        <taxon>Dikarya</taxon>
        <taxon>Basidiomycota</taxon>
        <taxon>Ustilaginomycotina</taxon>
        <taxon>Malasseziomycetes</taxon>
        <taxon>Malasseziales</taxon>
        <taxon>Malasseziaceae</taxon>
        <taxon>Malassezia</taxon>
    </lineage>
</organism>
<dbReference type="RefSeq" id="XP_017991270.1">
    <property type="nucleotide sequence ID" value="XM_018136248.1"/>
</dbReference>
<dbReference type="PANTHER" id="PTHR45348:SF2">
    <property type="entry name" value="ZINC-TYPE ALCOHOL DEHYDROGENASE-LIKE PROTEIN C2E1P3.01"/>
    <property type="match status" value="1"/>
</dbReference>
<dbReference type="OrthoDB" id="10257049at2759"/>
<dbReference type="InterPro" id="IPR047122">
    <property type="entry name" value="Trans-enoyl_RdTase-like"/>
</dbReference>
<dbReference type="Gene3D" id="3.90.180.10">
    <property type="entry name" value="Medium-chain alcohol dehydrogenases, catalytic domain"/>
    <property type="match status" value="1"/>
</dbReference>
<evidence type="ECO:0000313" key="3">
    <source>
        <dbReference type="Proteomes" id="UP000037751"/>
    </source>
</evidence>
<keyword evidence="3" id="KW-1185">Reference proteome</keyword>
<dbReference type="Pfam" id="PF08240">
    <property type="entry name" value="ADH_N"/>
    <property type="match status" value="1"/>
</dbReference>
<dbReference type="CDD" id="cd08249">
    <property type="entry name" value="enoyl_reductase_like"/>
    <property type="match status" value="1"/>
</dbReference>
<evidence type="ECO:0000313" key="2">
    <source>
        <dbReference type="EMBL" id="KOS13638.1"/>
    </source>
</evidence>
<sequence length="364" mass="38344">MTSSLPTQMQAITVDGKSAASLKTIDTPRVGPGMILVKVQAVALNPTDWKHLDFFGNKDTTLGSDFVGTVVEKAPDAGDLVSVGDRVAGSVHGGAHVGFGAFAEYLVTYPAAVTAVPSSFQDLDAAGLGVGGFTALFGLFQPKHLGLPSPSTTSLPPVDPSLKVLVWSGATSVGQFAIQAARAAGAYVIATASPKNHEWLKSLGASETFDYADPQTPEAIAAQHPDLAHAFDTFSEKGSHEACARALTKNGPSKLVAILPFNPESVAAANAQVKPTFLLLYTTSGKETRMFGGVFDEAYCQEDKAYMAKMGSADRGLFYQLLNSGIVKPNRLMPQEGGLTKVLEGLDLLRHNKVSGQKLVYRFA</sequence>
<accession>A0A0M8MKY6</accession>
<dbReference type="Gene3D" id="3.40.50.720">
    <property type="entry name" value="NAD(P)-binding Rossmann-like Domain"/>
    <property type="match status" value="1"/>
</dbReference>
<dbReference type="GeneID" id="28728123"/>
<dbReference type="EMBL" id="LGAV01000005">
    <property type="protein sequence ID" value="KOS13638.1"/>
    <property type="molecule type" value="Genomic_DNA"/>
</dbReference>
<gene>
    <name evidence="2" type="ORF">Malapachy_1751</name>
</gene>
<protein>
    <submittedName>
        <fullName evidence="2">Cyclic peptide HC-toxin</fullName>
    </submittedName>
</protein>
<evidence type="ECO:0000259" key="1">
    <source>
        <dbReference type="SMART" id="SM00829"/>
    </source>
</evidence>
<name>A0A0M8MKY6_9BASI</name>
<dbReference type="InterPro" id="IPR011032">
    <property type="entry name" value="GroES-like_sf"/>
</dbReference>
<dbReference type="Pfam" id="PF00107">
    <property type="entry name" value="ADH_zinc_N"/>
    <property type="match status" value="1"/>
</dbReference>
<feature type="domain" description="Enoyl reductase (ER)" evidence="1">
    <location>
        <begin position="23"/>
        <end position="279"/>
    </location>
</feature>
<dbReference type="Proteomes" id="UP000037751">
    <property type="component" value="Unassembled WGS sequence"/>
</dbReference>
<dbReference type="VEuPathDB" id="FungiDB:Malapachy_1751"/>
<dbReference type="PANTHER" id="PTHR45348">
    <property type="entry name" value="HYPOTHETICAL OXIDOREDUCTASE (EUROFUNG)"/>
    <property type="match status" value="1"/>
</dbReference>
<proteinExistence type="predicted"/>
<dbReference type="SMART" id="SM00829">
    <property type="entry name" value="PKS_ER"/>
    <property type="match status" value="1"/>
</dbReference>
<reference evidence="2 3" key="1">
    <citation type="submission" date="2015-07" db="EMBL/GenBank/DDBJ databases">
        <title>Draft Genome Sequence of Malassezia furfur CBS1878 and Malassezia pachydermatis CBS1879.</title>
        <authorList>
            <person name="Triana S."/>
            <person name="Ohm R."/>
            <person name="Gonzalez A."/>
            <person name="DeCock H."/>
            <person name="Restrepo S."/>
            <person name="Celis A."/>
        </authorList>
    </citation>
    <scope>NUCLEOTIDE SEQUENCE [LARGE SCALE GENOMIC DNA]</scope>
    <source>
        <strain evidence="2 3">CBS 1879</strain>
    </source>
</reference>
<dbReference type="InterPro" id="IPR013149">
    <property type="entry name" value="ADH-like_C"/>
</dbReference>
<dbReference type="GO" id="GO:0016651">
    <property type="term" value="F:oxidoreductase activity, acting on NAD(P)H"/>
    <property type="evidence" value="ECO:0007669"/>
    <property type="project" value="InterPro"/>
</dbReference>
<dbReference type="SUPFAM" id="SSF50129">
    <property type="entry name" value="GroES-like"/>
    <property type="match status" value="1"/>
</dbReference>
<dbReference type="InterPro" id="IPR020843">
    <property type="entry name" value="ER"/>
</dbReference>
<dbReference type="InterPro" id="IPR013154">
    <property type="entry name" value="ADH-like_N"/>
</dbReference>
<dbReference type="SUPFAM" id="SSF51735">
    <property type="entry name" value="NAD(P)-binding Rossmann-fold domains"/>
    <property type="match status" value="1"/>
</dbReference>